<dbReference type="SUPFAM" id="SSF103473">
    <property type="entry name" value="MFS general substrate transporter"/>
    <property type="match status" value="1"/>
</dbReference>
<evidence type="ECO:0000256" key="3">
    <source>
        <dbReference type="ARBA" id="ARBA00022475"/>
    </source>
</evidence>
<evidence type="ECO:0000256" key="5">
    <source>
        <dbReference type="ARBA" id="ARBA00022989"/>
    </source>
</evidence>
<dbReference type="CDD" id="cd06173">
    <property type="entry name" value="MFS_MefA_like"/>
    <property type="match status" value="1"/>
</dbReference>
<dbReference type="Proteomes" id="UP000650511">
    <property type="component" value="Unassembled WGS sequence"/>
</dbReference>
<dbReference type="EMBL" id="BMHA01000001">
    <property type="protein sequence ID" value="GGI02356.1"/>
    <property type="molecule type" value="Genomic_DNA"/>
</dbReference>
<evidence type="ECO:0000256" key="7">
    <source>
        <dbReference type="SAM" id="Phobius"/>
    </source>
</evidence>
<keyword evidence="3" id="KW-1003">Cell membrane</keyword>
<sequence length="409" mass="42982">MGRRDTPMRNANFLLYFAGVVFSEIGVRGTLAINLYHVYLLTESSLFVGLVGLFQFLAVITLGPLGGALADRIDRRRLVQVMQAGSFVTSAGLALVTWLGVVEPWHIYLAVLLNATAAAFDNPARRALIPNLVPRHQLVQAFALVTPARELSFMIGPALGGILVAVHGPELMYAFDALSYLFLIVALAVLRLKPGDKPTTRAPFIRSVGAGFSYVRRRPIIGQLLGLDVIATLFGAYRAILPELAEDVLQAGATGYGLLSAAVPAGALLGSWFVYRNIQHLHGGRLVLWSVAGYGLACVALAQAPILWLALAAAAAIGAMDAMGSTVRQAAIQVEIPDDIRGRITAIQQIATRGGPSLGILNVGAVAGVIGPVLALSIGGLVPVAVAGLAARASRTLRAYDVPTSEAEG</sequence>
<comment type="caution">
    <text evidence="8">The sequence shown here is derived from an EMBL/GenBank/DDBJ whole genome shotgun (WGS) entry which is preliminary data.</text>
</comment>
<organism evidence="8 9">
    <name type="scientific">Egicoccus halophilus</name>
    <dbReference type="NCBI Taxonomy" id="1670830"/>
    <lineage>
        <taxon>Bacteria</taxon>
        <taxon>Bacillati</taxon>
        <taxon>Actinomycetota</taxon>
        <taxon>Nitriliruptoria</taxon>
        <taxon>Egicoccales</taxon>
        <taxon>Egicoccaceae</taxon>
        <taxon>Egicoccus</taxon>
    </lineage>
</organism>
<protein>
    <submittedName>
        <fullName evidence="8">MFS transporter</fullName>
    </submittedName>
</protein>
<dbReference type="InterPro" id="IPR036259">
    <property type="entry name" value="MFS_trans_sf"/>
</dbReference>
<keyword evidence="4 7" id="KW-0812">Transmembrane</keyword>
<reference evidence="8" key="1">
    <citation type="journal article" date="2014" name="Int. J. Syst. Evol. Microbiol.">
        <title>Complete genome sequence of Corynebacterium casei LMG S-19264T (=DSM 44701T), isolated from a smear-ripened cheese.</title>
        <authorList>
            <consortium name="US DOE Joint Genome Institute (JGI-PGF)"/>
            <person name="Walter F."/>
            <person name="Albersmeier A."/>
            <person name="Kalinowski J."/>
            <person name="Ruckert C."/>
        </authorList>
    </citation>
    <scope>NUCLEOTIDE SEQUENCE</scope>
    <source>
        <strain evidence="8">CGMCC 1.14988</strain>
    </source>
</reference>
<feature type="transmembrane region" description="Helical" evidence="7">
    <location>
        <begin position="365"/>
        <end position="390"/>
    </location>
</feature>
<dbReference type="GO" id="GO:0005886">
    <property type="term" value="C:plasma membrane"/>
    <property type="evidence" value="ECO:0007669"/>
    <property type="project" value="UniProtKB-SubCell"/>
</dbReference>
<dbReference type="Pfam" id="PF05977">
    <property type="entry name" value="MFS_3"/>
    <property type="match status" value="1"/>
</dbReference>
<gene>
    <name evidence="8" type="ORF">GCM10011354_00080</name>
</gene>
<dbReference type="AlphaFoldDB" id="A0A8J3A539"/>
<dbReference type="Gene3D" id="1.20.1250.20">
    <property type="entry name" value="MFS general substrate transporter like domains"/>
    <property type="match status" value="1"/>
</dbReference>
<evidence type="ECO:0000313" key="9">
    <source>
        <dbReference type="Proteomes" id="UP000650511"/>
    </source>
</evidence>
<feature type="transmembrane region" description="Helical" evidence="7">
    <location>
        <begin position="45"/>
        <end position="69"/>
    </location>
</feature>
<proteinExistence type="predicted"/>
<keyword evidence="6 7" id="KW-0472">Membrane</keyword>
<feature type="transmembrane region" description="Helical" evidence="7">
    <location>
        <begin position="287"/>
        <end position="317"/>
    </location>
</feature>
<evidence type="ECO:0000256" key="1">
    <source>
        <dbReference type="ARBA" id="ARBA00004651"/>
    </source>
</evidence>
<evidence type="ECO:0000256" key="6">
    <source>
        <dbReference type="ARBA" id="ARBA00023136"/>
    </source>
</evidence>
<feature type="transmembrane region" description="Helical" evidence="7">
    <location>
        <begin position="253"/>
        <end position="275"/>
    </location>
</feature>
<comment type="subcellular location">
    <subcellularLocation>
        <location evidence="1">Cell membrane</location>
        <topology evidence="1">Multi-pass membrane protein</topology>
    </subcellularLocation>
</comment>
<dbReference type="InterPro" id="IPR010290">
    <property type="entry name" value="TM_effector"/>
</dbReference>
<dbReference type="RefSeq" id="WP_130648074.1">
    <property type="nucleotide sequence ID" value="NZ_BMHA01000001.1"/>
</dbReference>
<evidence type="ECO:0000313" key="8">
    <source>
        <dbReference type="EMBL" id="GGI02356.1"/>
    </source>
</evidence>
<keyword evidence="9" id="KW-1185">Reference proteome</keyword>
<evidence type="ECO:0000256" key="4">
    <source>
        <dbReference type="ARBA" id="ARBA00022692"/>
    </source>
</evidence>
<name>A0A8J3A539_9ACTN</name>
<feature type="transmembrane region" description="Helical" evidence="7">
    <location>
        <begin position="12"/>
        <end position="39"/>
    </location>
</feature>
<feature type="transmembrane region" description="Helical" evidence="7">
    <location>
        <begin position="171"/>
        <end position="192"/>
    </location>
</feature>
<dbReference type="OrthoDB" id="4544213at2"/>
<dbReference type="PANTHER" id="PTHR23513:SF9">
    <property type="entry name" value="ENTEROBACTIN EXPORTER ENTS"/>
    <property type="match status" value="1"/>
</dbReference>
<reference evidence="8" key="2">
    <citation type="submission" date="2020-09" db="EMBL/GenBank/DDBJ databases">
        <authorList>
            <person name="Sun Q."/>
            <person name="Zhou Y."/>
        </authorList>
    </citation>
    <scope>NUCLEOTIDE SEQUENCE</scope>
    <source>
        <strain evidence="8">CGMCC 1.14988</strain>
    </source>
</reference>
<keyword evidence="5 7" id="KW-1133">Transmembrane helix</keyword>
<evidence type="ECO:0000256" key="2">
    <source>
        <dbReference type="ARBA" id="ARBA00022448"/>
    </source>
</evidence>
<dbReference type="PANTHER" id="PTHR23513">
    <property type="entry name" value="INTEGRAL MEMBRANE EFFLUX PROTEIN-RELATED"/>
    <property type="match status" value="1"/>
</dbReference>
<accession>A0A8J3A539</accession>
<keyword evidence="2" id="KW-0813">Transport</keyword>
<feature type="transmembrane region" description="Helical" evidence="7">
    <location>
        <begin position="220"/>
        <end position="241"/>
    </location>
</feature>